<dbReference type="PROSITE" id="PS52015">
    <property type="entry name" value="TONB_CTD"/>
    <property type="match status" value="1"/>
</dbReference>
<keyword evidence="6 11" id="KW-0812">Transmembrane</keyword>
<evidence type="ECO:0000256" key="7">
    <source>
        <dbReference type="ARBA" id="ARBA00022927"/>
    </source>
</evidence>
<evidence type="ECO:0000256" key="8">
    <source>
        <dbReference type="ARBA" id="ARBA00022989"/>
    </source>
</evidence>
<dbReference type="RefSeq" id="WP_343790465.1">
    <property type="nucleotide sequence ID" value="NZ_BAAAFH010000022.1"/>
</dbReference>
<evidence type="ECO:0000256" key="1">
    <source>
        <dbReference type="ARBA" id="ARBA00004383"/>
    </source>
</evidence>
<dbReference type="InterPro" id="IPR006260">
    <property type="entry name" value="TonB/TolA_C"/>
</dbReference>
<evidence type="ECO:0000256" key="5">
    <source>
        <dbReference type="ARBA" id="ARBA00022519"/>
    </source>
</evidence>
<feature type="transmembrane region" description="Helical" evidence="11">
    <location>
        <begin position="17"/>
        <end position="38"/>
    </location>
</feature>
<dbReference type="PANTHER" id="PTHR33446:SF2">
    <property type="entry name" value="PROTEIN TONB"/>
    <property type="match status" value="1"/>
</dbReference>
<keyword evidence="5" id="KW-0997">Cell inner membrane</keyword>
<name>A0ABN1MV32_9FLAO</name>
<dbReference type="InterPro" id="IPR037682">
    <property type="entry name" value="TonB_C"/>
</dbReference>
<proteinExistence type="inferred from homology"/>
<keyword evidence="7" id="KW-0653">Protein transport</keyword>
<reference evidence="13 14" key="1">
    <citation type="journal article" date="2019" name="Int. J. Syst. Evol. Microbiol.">
        <title>The Global Catalogue of Microorganisms (GCM) 10K type strain sequencing project: providing services to taxonomists for standard genome sequencing and annotation.</title>
        <authorList>
            <consortium name="The Broad Institute Genomics Platform"/>
            <consortium name="The Broad Institute Genome Sequencing Center for Infectious Disease"/>
            <person name="Wu L."/>
            <person name="Ma J."/>
        </authorList>
    </citation>
    <scope>NUCLEOTIDE SEQUENCE [LARGE SCALE GENOMIC DNA]</scope>
    <source>
        <strain evidence="13 14">JCM 16083</strain>
    </source>
</reference>
<protein>
    <recommendedName>
        <fullName evidence="12">TonB C-terminal domain-containing protein</fullName>
    </recommendedName>
</protein>
<comment type="similarity">
    <text evidence="2">Belongs to the TonB family.</text>
</comment>
<keyword evidence="8 11" id="KW-1133">Transmembrane helix</keyword>
<evidence type="ECO:0000256" key="4">
    <source>
        <dbReference type="ARBA" id="ARBA00022475"/>
    </source>
</evidence>
<dbReference type="Gene3D" id="3.30.1150.10">
    <property type="match status" value="1"/>
</dbReference>
<gene>
    <name evidence="13" type="ORF">GCM10009118_32360</name>
</gene>
<dbReference type="SUPFAM" id="SSF74653">
    <property type="entry name" value="TolA/TonB C-terminal domain"/>
    <property type="match status" value="1"/>
</dbReference>
<comment type="caution">
    <text evidence="13">The sequence shown here is derived from an EMBL/GenBank/DDBJ whole genome shotgun (WGS) entry which is preliminary data.</text>
</comment>
<evidence type="ECO:0000256" key="6">
    <source>
        <dbReference type="ARBA" id="ARBA00022692"/>
    </source>
</evidence>
<dbReference type="NCBIfam" id="TIGR01352">
    <property type="entry name" value="tonB_Cterm"/>
    <property type="match status" value="1"/>
</dbReference>
<dbReference type="PRINTS" id="PR01374">
    <property type="entry name" value="TONBPROTEIN"/>
</dbReference>
<evidence type="ECO:0000256" key="3">
    <source>
        <dbReference type="ARBA" id="ARBA00022448"/>
    </source>
</evidence>
<evidence type="ECO:0000256" key="2">
    <source>
        <dbReference type="ARBA" id="ARBA00006555"/>
    </source>
</evidence>
<evidence type="ECO:0000256" key="9">
    <source>
        <dbReference type="ARBA" id="ARBA00023136"/>
    </source>
</evidence>
<accession>A0ABN1MV32</accession>
<dbReference type="Pfam" id="PF03544">
    <property type="entry name" value="TonB_C"/>
    <property type="match status" value="1"/>
</dbReference>
<evidence type="ECO:0000256" key="10">
    <source>
        <dbReference type="SAM" id="MobiDB-lite"/>
    </source>
</evidence>
<dbReference type="PANTHER" id="PTHR33446">
    <property type="entry name" value="PROTEIN TONB-RELATED"/>
    <property type="match status" value="1"/>
</dbReference>
<dbReference type="InterPro" id="IPR003538">
    <property type="entry name" value="TonB"/>
</dbReference>
<keyword evidence="4" id="KW-1003">Cell membrane</keyword>
<feature type="compositionally biased region" description="Pro residues" evidence="10">
    <location>
        <begin position="68"/>
        <end position="85"/>
    </location>
</feature>
<evidence type="ECO:0000313" key="13">
    <source>
        <dbReference type="EMBL" id="GAA0876826.1"/>
    </source>
</evidence>
<keyword evidence="3" id="KW-0813">Transport</keyword>
<feature type="region of interest" description="Disordered" evidence="10">
    <location>
        <begin position="39"/>
        <end position="122"/>
    </location>
</feature>
<dbReference type="InterPro" id="IPR051045">
    <property type="entry name" value="TonB-dependent_transducer"/>
</dbReference>
<evidence type="ECO:0000259" key="12">
    <source>
        <dbReference type="PROSITE" id="PS52015"/>
    </source>
</evidence>
<dbReference type="Proteomes" id="UP001501126">
    <property type="component" value="Unassembled WGS sequence"/>
</dbReference>
<keyword evidence="9 11" id="KW-0472">Membrane</keyword>
<comment type="subcellular location">
    <subcellularLocation>
        <location evidence="1">Cell inner membrane</location>
        <topology evidence="1">Single-pass membrane protein</topology>
        <orientation evidence="1">Periplasmic side</orientation>
    </subcellularLocation>
</comment>
<keyword evidence="14" id="KW-1185">Reference proteome</keyword>
<feature type="domain" description="TonB C-terminal" evidence="12">
    <location>
        <begin position="135"/>
        <end position="225"/>
    </location>
</feature>
<feature type="compositionally biased region" description="Acidic residues" evidence="10">
    <location>
        <begin position="87"/>
        <end position="98"/>
    </location>
</feature>
<sequence length="225" mass="24920">MEPKKNPEVDAEQLRPALVGVGLFFAAAFVLVAFTYGVSSGNGDGGEDDAINKEIQFEQVVEEEPPPPEDTPPPPEEPEVPPPPTDEVNEVENDEEETQMSIAPPDVEPPKVTNTPPPPPEKIVDFPEEQPSFPGGEEAMMKFIQQNIKYPEMAVQMGDQGRVYVQFVVETDGAITQVKTVRGVTPELDREAERVVKAMPKWSPGKQRGRPVRVRYTVPIYFRLG</sequence>
<dbReference type="EMBL" id="BAAAFH010000022">
    <property type="protein sequence ID" value="GAA0876826.1"/>
    <property type="molecule type" value="Genomic_DNA"/>
</dbReference>
<evidence type="ECO:0000256" key="11">
    <source>
        <dbReference type="SAM" id="Phobius"/>
    </source>
</evidence>
<organism evidence="13 14">
    <name type="scientific">Wandonia haliotis</name>
    <dbReference type="NCBI Taxonomy" id="574963"/>
    <lineage>
        <taxon>Bacteria</taxon>
        <taxon>Pseudomonadati</taxon>
        <taxon>Bacteroidota</taxon>
        <taxon>Flavobacteriia</taxon>
        <taxon>Flavobacteriales</taxon>
        <taxon>Crocinitomicaceae</taxon>
        <taxon>Wandonia</taxon>
    </lineage>
</organism>
<evidence type="ECO:0000313" key="14">
    <source>
        <dbReference type="Proteomes" id="UP001501126"/>
    </source>
</evidence>